<comment type="caution">
    <text evidence="7">The sequence shown here is derived from an EMBL/GenBank/DDBJ whole genome shotgun (WGS) entry which is preliminary data.</text>
</comment>
<evidence type="ECO:0000256" key="3">
    <source>
        <dbReference type="ARBA" id="ARBA00022989"/>
    </source>
</evidence>
<accession>A0ABT2FQP3</accession>
<reference evidence="8" key="1">
    <citation type="submission" date="2023-07" db="EMBL/GenBank/DDBJ databases">
        <title>Shewanella mangrovi sp. nov., an acetaldehyde- degrading bacterium isolated from mangrove sediment.</title>
        <authorList>
            <person name="Liu Y."/>
        </authorList>
    </citation>
    <scope>NUCLEOTIDE SEQUENCE [LARGE SCALE GENOMIC DNA]</scope>
    <source>
        <strain evidence="8">C32</strain>
    </source>
</reference>
<dbReference type="SUPFAM" id="SSF144091">
    <property type="entry name" value="Rhomboid-like"/>
    <property type="match status" value="1"/>
</dbReference>
<evidence type="ECO:0000256" key="2">
    <source>
        <dbReference type="ARBA" id="ARBA00022692"/>
    </source>
</evidence>
<dbReference type="Pfam" id="PF01694">
    <property type="entry name" value="Rhomboid"/>
    <property type="match status" value="1"/>
</dbReference>
<dbReference type="InterPro" id="IPR035952">
    <property type="entry name" value="Rhomboid-like_sf"/>
</dbReference>
<feature type="transmembrane region" description="Helical" evidence="5">
    <location>
        <begin position="112"/>
        <end position="131"/>
    </location>
</feature>
<comment type="subcellular location">
    <subcellularLocation>
        <location evidence="1">Membrane</location>
        <topology evidence="1">Multi-pass membrane protein</topology>
    </subcellularLocation>
</comment>
<dbReference type="Proteomes" id="UP001201549">
    <property type="component" value="Unassembled WGS sequence"/>
</dbReference>
<dbReference type="GO" id="GO:0016787">
    <property type="term" value="F:hydrolase activity"/>
    <property type="evidence" value="ECO:0007669"/>
    <property type="project" value="UniProtKB-KW"/>
</dbReference>
<feature type="transmembrane region" description="Helical" evidence="5">
    <location>
        <begin position="84"/>
        <end position="106"/>
    </location>
</feature>
<keyword evidence="7" id="KW-0378">Hydrolase</keyword>
<evidence type="ECO:0000256" key="1">
    <source>
        <dbReference type="ARBA" id="ARBA00004141"/>
    </source>
</evidence>
<dbReference type="Gene3D" id="1.20.1540.10">
    <property type="entry name" value="Rhomboid-like"/>
    <property type="match status" value="1"/>
</dbReference>
<keyword evidence="2 5" id="KW-0812">Transmembrane</keyword>
<protein>
    <submittedName>
        <fullName evidence="7">Rhombosortase</fullName>
        <ecNumber evidence="7">3.4.21.-</ecNumber>
    </submittedName>
</protein>
<dbReference type="RefSeq" id="WP_238898488.1">
    <property type="nucleotide sequence ID" value="NZ_JAKOGG010000027.1"/>
</dbReference>
<evidence type="ECO:0000313" key="7">
    <source>
        <dbReference type="EMBL" id="MCS4558671.1"/>
    </source>
</evidence>
<organism evidence="7 8">
    <name type="scientific">Shewanella electrica</name>
    <dbReference type="NCBI Taxonomy" id="515560"/>
    <lineage>
        <taxon>Bacteria</taxon>
        <taxon>Pseudomonadati</taxon>
        <taxon>Pseudomonadota</taxon>
        <taxon>Gammaproteobacteria</taxon>
        <taxon>Alteromonadales</taxon>
        <taxon>Shewanellaceae</taxon>
        <taxon>Shewanella</taxon>
    </lineage>
</organism>
<feature type="domain" description="Peptidase S54 rhomboid" evidence="6">
    <location>
        <begin position="46"/>
        <end position="188"/>
    </location>
</feature>
<name>A0ABT2FQP3_9GAMM</name>
<evidence type="ECO:0000259" key="6">
    <source>
        <dbReference type="Pfam" id="PF01694"/>
    </source>
</evidence>
<dbReference type="PANTHER" id="PTHR43066:SF5">
    <property type="entry name" value="RHOMBOID-LIKE PROTEIN 11, CHLOROPLASTIC-RELATED"/>
    <property type="match status" value="1"/>
</dbReference>
<keyword evidence="8" id="KW-1185">Reference proteome</keyword>
<dbReference type="InterPro" id="IPR023826">
    <property type="entry name" value="Rhom-like_SP_proteobac"/>
</dbReference>
<feature type="transmembrane region" description="Helical" evidence="5">
    <location>
        <begin position="169"/>
        <end position="188"/>
    </location>
</feature>
<dbReference type="EC" id="3.4.21.-" evidence="7"/>
<proteinExistence type="predicted"/>
<dbReference type="PANTHER" id="PTHR43066">
    <property type="entry name" value="RHOMBOID-RELATED PROTEIN"/>
    <property type="match status" value="1"/>
</dbReference>
<gene>
    <name evidence="7" type="primary">rrtA</name>
    <name evidence="7" type="ORF">L9G74_19730</name>
</gene>
<evidence type="ECO:0000256" key="5">
    <source>
        <dbReference type="SAM" id="Phobius"/>
    </source>
</evidence>
<feature type="transmembrane region" description="Helical" evidence="5">
    <location>
        <begin position="138"/>
        <end position="157"/>
    </location>
</feature>
<dbReference type="InterPro" id="IPR022764">
    <property type="entry name" value="Peptidase_S54_rhomboid_dom"/>
</dbReference>
<evidence type="ECO:0000256" key="4">
    <source>
        <dbReference type="ARBA" id="ARBA00023136"/>
    </source>
</evidence>
<dbReference type="NCBIfam" id="TIGR03902">
    <property type="entry name" value="rhom_GG_sort"/>
    <property type="match status" value="1"/>
</dbReference>
<keyword evidence="4 5" id="KW-0472">Membrane</keyword>
<evidence type="ECO:0000313" key="8">
    <source>
        <dbReference type="Proteomes" id="UP001201549"/>
    </source>
</evidence>
<keyword evidence="3 5" id="KW-1133">Transmembrane helix</keyword>
<dbReference type="EMBL" id="JAKOGG010000027">
    <property type="protein sequence ID" value="MCS4558671.1"/>
    <property type="molecule type" value="Genomic_DNA"/>
</dbReference>
<feature type="transmembrane region" description="Helical" evidence="5">
    <location>
        <begin position="59"/>
        <end position="77"/>
    </location>
</feature>
<sequence>MSDTVSVTRFPALWRAVLALSLLCLVLQSAGLTDNLAYQRPDIASGELWRILTGNLMHTNWWHLLMNLAGLWVVTYIHRMHYRASGFVLLMLLLGVMQGIGLYLFVPSLLGYVGLSGALHGLFVFGALCDIRKGWRSGWVLLIGVTAKVISEQTLGASNDVTALIGARVATEAHLIGLISGVLLFALFRGYRHWLNRA</sequence>